<name>A0A2S2RAW1_9HEMI</name>
<evidence type="ECO:0000313" key="1">
    <source>
        <dbReference type="EMBL" id="MBY87186.1"/>
    </source>
</evidence>
<reference evidence="1" key="1">
    <citation type="submission" date="2018-04" db="EMBL/GenBank/DDBJ databases">
        <title>Transcriptome assembly of Sipha flava.</title>
        <authorList>
            <person name="Scully E.D."/>
            <person name="Geib S.M."/>
            <person name="Palmer N.A."/>
            <person name="Koch K."/>
            <person name="Bradshaw J."/>
            <person name="Heng-Moss T."/>
            <person name="Sarath G."/>
        </authorList>
    </citation>
    <scope>NUCLEOTIDE SEQUENCE</scope>
</reference>
<proteinExistence type="predicted"/>
<protein>
    <submittedName>
        <fullName evidence="1">Uncharacterized protein</fullName>
    </submittedName>
</protein>
<gene>
    <name evidence="1" type="ORF">g.133495</name>
</gene>
<sequence length="160" mass="17508">MIEKPELSPLFIICPTTARPWVTSSDPDRSGLGPRTIRSPRTPCASMVFAHRQLAMLTAHRASDANTTKPTIGRSLATADGGWVGKCQNEQTRDSPPLSGHIAGRMFGLDPPGFARRQVVPYFGALARDAVVALFWHGILLHCSQTRPLFLRSRPKPLTP</sequence>
<dbReference type="AlphaFoldDB" id="A0A2S2RAW1"/>
<dbReference type="EMBL" id="GGMS01017983">
    <property type="protein sequence ID" value="MBY87186.1"/>
    <property type="molecule type" value="Transcribed_RNA"/>
</dbReference>
<organism evidence="1">
    <name type="scientific">Sipha flava</name>
    <name type="common">yellow sugarcane aphid</name>
    <dbReference type="NCBI Taxonomy" id="143950"/>
    <lineage>
        <taxon>Eukaryota</taxon>
        <taxon>Metazoa</taxon>
        <taxon>Ecdysozoa</taxon>
        <taxon>Arthropoda</taxon>
        <taxon>Hexapoda</taxon>
        <taxon>Insecta</taxon>
        <taxon>Pterygota</taxon>
        <taxon>Neoptera</taxon>
        <taxon>Paraneoptera</taxon>
        <taxon>Hemiptera</taxon>
        <taxon>Sternorrhyncha</taxon>
        <taxon>Aphidomorpha</taxon>
        <taxon>Aphidoidea</taxon>
        <taxon>Aphididae</taxon>
        <taxon>Sipha</taxon>
    </lineage>
</organism>
<accession>A0A2S2RAW1</accession>